<dbReference type="AlphaFoldDB" id="A0A089LUR4"/>
<evidence type="ECO:0000256" key="1">
    <source>
        <dbReference type="ARBA" id="ARBA00004651"/>
    </source>
</evidence>
<evidence type="ECO:0000256" key="4">
    <source>
        <dbReference type="ARBA" id="ARBA00022475"/>
    </source>
</evidence>
<dbReference type="InterPro" id="IPR017850">
    <property type="entry name" value="Alkaline_phosphatase_core_sf"/>
</dbReference>
<evidence type="ECO:0000259" key="13">
    <source>
        <dbReference type="Pfam" id="PF00884"/>
    </source>
</evidence>
<feature type="binding site" evidence="11">
    <location>
        <position position="490"/>
    </location>
    <ligand>
        <name>Mn(2+)</name>
        <dbReference type="ChEBI" id="CHEBI:29035"/>
    </ligand>
</feature>
<dbReference type="Gene3D" id="3.30.1120.170">
    <property type="match status" value="1"/>
</dbReference>
<dbReference type="GO" id="GO:0005886">
    <property type="term" value="C:plasma membrane"/>
    <property type="evidence" value="ECO:0007669"/>
    <property type="project" value="UniProtKB-SubCell"/>
</dbReference>
<keyword evidence="15" id="KW-1185">Reference proteome</keyword>
<keyword evidence="10" id="KW-0464">Manganese</keyword>
<feature type="transmembrane region" description="Helical" evidence="12">
    <location>
        <begin position="5"/>
        <end position="23"/>
    </location>
</feature>
<evidence type="ECO:0000313" key="14">
    <source>
        <dbReference type="EMBL" id="AIQ65281.1"/>
    </source>
</evidence>
<dbReference type="CDD" id="cd16015">
    <property type="entry name" value="LTA_synthase"/>
    <property type="match status" value="1"/>
</dbReference>
<evidence type="ECO:0000256" key="9">
    <source>
        <dbReference type="PIRSR" id="PIRSR005091-1"/>
    </source>
</evidence>
<dbReference type="Gene3D" id="3.40.720.10">
    <property type="entry name" value="Alkaline Phosphatase, subunit A"/>
    <property type="match status" value="1"/>
</dbReference>
<feature type="transmembrane region" description="Helical" evidence="12">
    <location>
        <begin position="29"/>
        <end position="50"/>
    </location>
</feature>
<evidence type="ECO:0000256" key="2">
    <source>
        <dbReference type="ARBA" id="ARBA00004936"/>
    </source>
</evidence>
<dbReference type="PIRSF" id="PIRSF005091">
    <property type="entry name" value="Mmb_sulf_HI1246"/>
    <property type="match status" value="1"/>
</dbReference>
<accession>A0A089LUR4</accession>
<evidence type="ECO:0000256" key="6">
    <source>
        <dbReference type="ARBA" id="ARBA00022989"/>
    </source>
</evidence>
<dbReference type="Proteomes" id="UP000029507">
    <property type="component" value="Chromosome"/>
</dbReference>
<dbReference type="KEGG" id="pste:PSTEL_21300"/>
<evidence type="ECO:0000256" key="10">
    <source>
        <dbReference type="PIRSR" id="PIRSR005091-2"/>
    </source>
</evidence>
<evidence type="ECO:0000256" key="7">
    <source>
        <dbReference type="ARBA" id="ARBA00023136"/>
    </source>
</evidence>
<dbReference type="PANTHER" id="PTHR47371">
    <property type="entry name" value="LIPOTEICHOIC ACID SYNTHASE"/>
    <property type="match status" value="1"/>
</dbReference>
<evidence type="ECO:0000313" key="15">
    <source>
        <dbReference type="Proteomes" id="UP000029507"/>
    </source>
</evidence>
<dbReference type="InterPro" id="IPR012160">
    <property type="entry name" value="LtaS-like"/>
</dbReference>
<evidence type="ECO:0000256" key="12">
    <source>
        <dbReference type="SAM" id="Phobius"/>
    </source>
</evidence>
<evidence type="ECO:0000256" key="5">
    <source>
        <dbReference type="ARBA" id="ARBA00022692"/>
    </source>
</evidence>
<feature type="binding site" evidence="11">
    <location>
        <position position="271"/>
    </location>
    <ligand>
        <name>Mn(2+)</name>
        <dbReference type="ChEBI" id="CHEBI:29035"/>
    </ligand>
</feature>
<evidence type="ECO:0000256" key="11">
    <source>
        <dbReference type="PIRSR" id="PIRSR005091-3"/>
    </source>
</evidence>
<keyword evidence="4 8" id="KW-1003">Cell membrane</keyword>
<comment type="pathway">
    <text evidence="2">Cell wall biogenesis; lipoteichoic acid biosynthesis.</text>
</comment>
<keyword evidence="5 12" id="KW-0812">Transmembrane</keyword>
<evidence type="ECO:0000256" key="3">
    <source>
        <dbReference type="ARBA" id="ARBA00009983"/>
    </source>
</evidence>
<keyword evidence="10" id="KW-0479">Metal-binding</keyword>
<dbReference type="InterPro" id="IPR050448">
    <property type="entry name" value="OpgB/LTA_synthase_biosynth"/>
</dbReference>
<proteinExistence type="inferred from homology"/>
<evidence type="ECO:0000256" key="8">
    <source>
        <dbReference type="PIRNR" id="PIRNR005091"/>
    </source>
</evidence>
<dbReference type="InterPro" id="IPR000917">
    <property type="entry name" value="Sulfatase_N"/>
</dbReference>
<reference evidence="14 15" key="1">
    <citation type="submission" date="2014-08" db="EMBL/GenBank/DDBJ databases">
        <title>Comparative genomics of the Paenibacillus odorifer group.</title>
        <authorList>
            <person name="den Bakker H.C."/>
            <person name="Tsai Y.-C."/>
            <person name="Martin N."/>
            <person name="Korlach J."/>
            <person name="Wiedmann M."/>
        </authorList>
    </citation>
    <scope>NUCLEOTIDE SEQUENCE [LARGE SCALE GENOMIC DNA]</scope>
    <source>
        <strain evidence="14 15">DSM 14472</strain>
    </source>
</reference>
<organism evidence="14 15">
    <name type="scientific">Paenibacillus stellifer</name>
    <dbReference type="NCBI Taxonomy" id="169760"/>
    <lineage>
        <taxon>Bacteria</taxon>
        <taxon>Bacillati</taxon>
        <taxon>Bacillota</taxon>
        <taxon>Bacilli</taxon>
        <taxon>Bacillales</taxon>
        <taxon>Paenibacillaceae</taxon>
        <taxon>Paenibacillus</taxon>
    </lineage>
</organism>
<feature type="binding site" evidence="11">
    <location>
        <position position="313"/>
    </location>
    <ligand>
        <name>Mn(2+)</name>
        <dbReference type="ChEBI" id="CHEBI:29035"/>
    </ligand>
</feature>
<gene>
    <name evidence="14" type="ORF">PSTEL_21300</name>
</gene>
<feature type="active site" evidence="9">
    <location>
        <position position="313"/>
    </location>
</feature>
<dbReference type="GO" id="GO:0046872">
    <property type="term" value="F:metal ion binding"/>
    <property type="evidence" value="ECO:0007669"/>
    <property type="project" value="UniProtKB-KW"/>
</dbReference>
<keyword evidence="6 12" id="KW-1133">Transmembrane helix</keyword>
<comment type="subcellular location">
    <subcellularLocation>
        <location evidence="1">Cell membrane</location>
        <topology evidence="1">Multi-pass membrane protein</topology>
    </subcellularLocation>
</comment>
<feature type="domain" description="Sulfatase N-terminal" evidence="13">
    <location>
        <begin position="263"/>
        <end position="554"/>
    </location>
</feature>
<keyword evidence="7 8" id="KW-0472">Membrane</keyword>
<feature type="binding site" evidence="11">
    <location>
        <position position="489"/>
    </location>
    <ligand>
        <name>Mn(2+)</name>
        <dbReference type="ChEBI" id="CHEBI:29035"/>
    </ligand>
</feature>
<dbReference type="HOGENOM" id="CLU_021310_1_1_9"/>
<dbReference type="Pfam" id="PF00884">
    <property type="entry name" value="Sulfatase"/>
    <property type="match status" value="1"/>
</dbReference>
<name>A0A089LUR4_9BACL</name>
<dbReference type="EMBL" id="CP009286">
    <property type="protein sequence ID" value="AIQ65281.1"/>
    <property type="molecule type" value="Genomic_DNA"/>
</dbReference>
<dbReference type="SUPFAM" id="SSF53649">
    <property type="entry name" value="Alkaline phosphatase-like"/>
    <property type="match status" value="1"/>
</dbReference>
<feature type="binding site" evidence="10">
    <location>
        <position position="429"/>
    </location>
    <ligand>
        <name>substrate</name>
    </ligand>
</feature>
<feature type="transmembrane region" description="Helical" evidence="12">
    <location>
        <begin position="57"/>
        <end position="77"/>
    </location>
</feature>
<feature type="transmembrane region" description="Helical" evidence="12">
    <location>
        <begin position="108"/>
        <end position="126"/>
    </location>
</feature>
<sequence length="644" mass="71801">MTGPFYAVTGLLLLKLLLLRFLFFDRIAWEWVAADAAPVLLIMGILAAVVPSRARTAAFWCFNLILSLILFAASVYFNHFGSVPTYLALYELDQVFQVRDSVESTVKMVDYLFFADFLLYGLWMIARKLRRRRRDYSPWSSYGPRGGSAIGSYSAYSPESGRFRVRAGFVVPLLCIVAGASWSAYTIHTSTGITNELVQAESAGFLNYEVVAAIRQHQNSNLVGTGNIEDTIGKLETLEASYNYGGQPTGTPAADYYGAMKGKNVIVIQMEAFQNFPLHQSLNGQELTPNLNKLADEGLYFPQVYQQIGPGNTSDAEFMSNTSIYPIGTLAMSTGFGDRKLPSLPRVLESKGYESYTFHINNVGFWNRKDLYAAIGFNGYYDKPYFKNDHFNSFGASDEQLYKTGIEKLSKLSQKGTPFYAQFVTASSHHPFKVPEAFRKITVPDDLKDTMLGDYLTAVNYTDYAIGTLIDGLKSSGLWDHTVLVFYGDHFGLQPQDVPPEQVEQALGIPYDSRVSRFNIPLIIHMPGSTQGKVIERTGGQTDIMPTLANLLGVSLQEEGVIAFGHDLLNIKHNVAGMRYYLPSGSFFNDDIMFVPGKSFQDGEAVSLKSLKPVSDFAKYEGDYEYMLKLLALSDEYVKLLPKR</sequence>
<protein>
    <submittedName>
        <fullName evidence="14">Sulfatase</fullName>
    </submittedName>
</protein>
<dbReference type="PANTHER" id="PTHR47371:SF3">
    <property type="entry name" value="PHOSPHOGLYCEROL TRANSFERASE I"/>
    <property type="match status" value="1"/>
</dbReference>
<comment type="similarity">
    <text evidence="3 8">Belongs to the LTA synthase family.</text>
</comment>
<feature type="transmembrane region" description="Helical" evidence="12">
    <location>
        <begin position="167"/>
        <end position="185"/>
    </location>
</feature>
<dbReference type="STRING" id="169760.PSTEL_21300"/>